<comment type="caution">
    <text evidence="6">Lacks conserved residue(s) required for the propagation of feature annotation.</text>
</comment>
<dbReference type="PANTHER" id="PTHR31376:SF49">
    <property type="entry name" value="PURINE PERMEASE-RELATED"/>
    <property type="match status" value="1"/>
</dbReference>
<evidence type="ECO:0000256" key="5">
    <source>
        <dbReference type="ARBA" id="ARBA00023136"/>
    </source>
</evidence>
<gene>
    <name evidence="7" type="ORF">C2845_PM16G13300</name>
</gene>
<accession>A0A3L6PUG3</accession>
<comment type="similarity">
    <text evidence="1 6">Belongs to the purine permeases (TC 2.A.7.14) family.</text>
</comment>
<dbReference type="Pfam" id="PF16913">
    <property type="entry name" value="PUNUT"/>
    <property type="match status" value="1"/>
</dbReference>
<proteinExistence type="inferred from homology"/>
<dbReference type="PANTHER" id="PTHR31376">
    <property type="entry name" value="OS09G0467300 PROTEIN-RELATED"/>
    <property type="match status" value="1"/>
</dbReference>
<name>A0A3L6PUG3_PANMI</name>
<keyword evidence="2 6" id="KW-0813">Transport</keyword>
<evidence type="ECO:0000256" key="3">
    <source>
        <dbReference type="ARBA" id="ARBA00022692"/>
    </source>
</evidence>
<evidence type="ECO:0000256" key="4">
    <source>
        <dbReference type="ARBA" id="ARBA00022989"/>
    </source>
</evidence>
<comment type="caution">
    <text evidence="7">The sequence shown here is derived from an EMBL/GenBank/DDBJ whole genome shotgun (WGS) entry which is preliminary data.</text>
</comment>
<organism evidence="7 8">
    <name type="scientific">Panicum miliaceum</name>
    <name type="common">Proso millet</name>
    <name type="synonym">Broomcorn millet</name>
    <dbReference type="NCBI Taxonomy" id="4540"/>
    <lineage>
        <taxon>Eukaryota</taxon>
        <taxon>Viridiplantae</taxon>
        <taxon>Streptophyta</taxon>
        <taxon>Embryophyta</taxon>
        <taxon>Tracheophyta</taxon>
        <taxon>Spermatophyta</taxon>
        <taxon>Magnoliopsida</taxon>
        <taxon>Liliopsida</taxon>
        <taxon>Poales</taxon>
        <taxon>Poaceae</taxon>
        <taxon>PACMAD clade</taxon>
        <taxon>Panicoideae</taxon>
        <taxon>Panicodae</taxon>
        <taxon>Paniceae</taxon>
        <taxon>Panicinae</taxon>
        <taxon>Panicum</taxon>
        <taxon>Panicum sect. Panicum</taxon>
    </lineage>
</organism>
<dbReference type="InterPro" id="IPR030182">
    <property type="entry name" value="PUP_plant"/>
</dbReference>
<dbReference type="OrthoDB" id="681253at2759"/>
<evidence type="ECO:0000256" key="2">
    <source>
        <dbReference type="ARBA" id="ARBA00022448"/>
    </source>
</evidence>
<comment type="subcellular location">
    <subcellularLocation>
        <location evidence="6">Membrane</location>
        <topology evidence="6">Multi-pass membrane protein</topology>
    </subcellularLocation>
</comment>
<feature type="transmembrane region" description="Helical" evidence="6">
    <location>
        <begin position="108"/>
        <end position="134"/>
    </location>
</feature>
<protein>
    <recommendedName>
        <fullName evidence="6">Probable purine permease</fullName>
    </recommendedName>
</protein>
<sequence>MRIMADLGVAAGIRHARERRTVVGAGAGGHAGAALRGGHRALLGRLHYNSGGGSTWMVTLAQSAGSPPPLVPLALTPRAAAGEPRSATGKVAAVCVGLRLLIGCDNLMYSYAMLYLPVPTFSLVAATQLTFNAVTSRLINAQRFTALILNSVVVLTFSAALLGVVSSDGDGDGDGASGGNVPRGKRALRLVMTLSASAVYALILSLFELTFEKVIRARTLRWVLTLQICMNAVASAVSLAALFASGEWRKIPGEAAAFEHGTASYAATLAGIAVGWEAATLGAVRLIARVSSLFANVTGTLALPLVPVFAVAMFGDRMTGVKPSRCWRCSWRCGGSSLTSTSTTSMIVARLSE</sequence>
<keyword evidence="8" id="KW-1185">Reference proteome</keyword>
<dbReference type="Proteomes" id="UP000275267">
    <property type="component" value="Unassembled WGS sequence"/>
</dbReference>
<reference evidence="8" key="1">
    <citation type="journal article" date="2019" name="Nat. Commun.">
        <title>The genome of broomcorn millet.</title>
        <authorList>
            <person name="Zou C."/>
            <person name="Miki D."/>
            <person name="Li D."/>
            <person name="Tang Q."/>
            <person name="Xiao L."/>
            <person name="Rajput S."/>
            <person name="Deng P."/>
            <person name="Jia W."/>
            <person name="Huang R."/>
            <person name="Zhang M."/>
            <person name="Sun Y."/>
            <person name="Hu J."/>
            <person name="Fu X."/>
            <person name="Schnable P.S."/>
            <person name="Li F."/>
            <person name="Zhang H."/>
            <person name="Feng B."/>
            <person name="Zhu X."/>
            <person name="Liu R."/>
            <person name="Schnable J.C."/>
            <person name="Zhu J.-K."/>
            <person name="Zhang H."/>
        </authorList>
    </citation>
    <scope>NUCLEOTIDE SEQUENCE [LARGE SCALE GENOMIC DNA]</scope>
</reference>
<dbReference type="GO" id="GO:0005345">
    <property type="term" value="F:purine nucleobase transmembrane transporter activity"/>
    <property type="evidence" value="ECO:0007669"/>
    <property type="project" value="UniProtKB-UniRule"/>
</dbReference>
<feature type="transmembrane region" description="Helical" evidence="6">
    <location>
        <begin position="293"/>
        <end position="315"/>
    </location>
</feature>
<evidence type="ECO:0000313" key="7">
    <source>
        <dbReference type="EMBL" id="RLM64351.1"/>
    </source>
</evidence>
<feature type="transmembrane region" description="Helical" evidence="6">
    <location>
        <begin position="146"/>
        <end position="167"/>
    </location>
</feature>
<evidence type="ECO:0000256" key="6">
    <source>
        <dbReference type="RuleBase" id="RU368015"/>
    </source>
</evidence>
<dbReference type="GO" id="GO:0015211">
    <property type="term" value="F:purine nucleoside transmembrane transporter activity"/>
    <property type="evidence" value="ECO:0007669"/>
    <property type="project" value="UniProtKB-UniRule"/>
</dbReference>
<evidence type="ECO:0000256" key="1">
    <source>
        <dbReference type="ARBA" id="ARBA00006213"/>
    </source>
</evidence>
<keyword evidence="5 6" id="KW-0472">Membrane</keyword>
<feature type="transmembrane region" description="Helical" evidence="6">
    <location>
        <begin position="187"/>
        <end position="207"/>
    </location>
</feature>
<evidence type="ECO:0000313" key="8">
    <source>
        <dbReference type="Proteomes" id="UP000275267"/>
    </source>
</evidence>
<dbReference type="GO" id="GO:0016020">
    <property type="term" value="C:membrane"/>
    <property type="evidence" value="ECO:0007669"/>
    <property type="project" value="UniProtKB-SubCell"/>
</dbReference>
<keyword evidence="4 6" id="KW-1133">Transmembrane helix</keyword>
<feature type="transmembrane region" description="Helical" evidence="6">
    <location>
        <begin position="263"/>
        <end position="286"/>
    </location>
</feature>
<keyword evidence="3 6" id="KW-0812">Transmembrane</keyword>
<dbReference type="AlphaFoldDB" id="A0A3L6PUG3"/>
<feature type="transmembrane region" description="Helical" evidence="6">
    <location>
        <begin position="219"/>
        <end position="243"/>
    </location>
</feature>
<dbReference type="EMBL" id="PQIB02000015">
    <property type="protein sequence ID" value="RLM64351.1"/>
    <property type="molecule type" value="Genomic_DNA"/>
</dbReference>
<dbReference type="STRING" id="4540.A0A3L6PUG3"/>